<dbReference type="AlphaFoldDB" id="A0A397GTN6"/>
<evidence type="ECO:0000313" key="2">
    <source>
        <dbReference type="Proteomes" id="UP000266861"/>
    </source>
</evidence>
<proteinExistence type="predicted"/>
<comment type="caution">
    <text evidence="1">The sequence shown here is derived from an EMBL/GenBank/DDBJ whole genome shotgun (WGS) entry which is preliminary data.</text>
</comment>
<sequence length="349" mass="39777">MLRSLLLPTLRARQKICSYTTSITPDESQVKLNNNDNNETLPTKTEKAEKVVNSLIEHIQTKHIEGVSDTFKVEKVKADDTQENSNVEQNKSSHISRVEVSKVNSNIEPVSKNSFAERAKAGFPKKVMPSELPNKWEKPKERLQLFDSIDFGPIGVPSRFVEIRNLPHTIIPRDIQMLAVDIPNGISAINEISPIRNNFYQFMGAVEMSFHSEKDAVNFVRSSLNKYLGGNKLEIKFLPKNYELKPRMPSNNMRGTANSGTSVIVSGLPKHVALEQIREFITDIPNYQQQIWKNIFELPVAGASPIYSKYLIVMRTKPEAYRLVRKLHNTYFAKDFNSKRFPVKAKVTF</sequence>
<keyword evidence="2" id="KW-1185">Reference proteome</keyword>
<dbReference type="Proteomes" id="UP000266861">
    <property type="component" value="Unassembled WGS sequence"/>
</dbReference>
<accession>A0A397GTN6</accession>
<gene>
    <name evidence="1" type="ORF">Glove_429g21</name>
</gene>
<reference evidence="1 2" key="1">
    <citation type="submission" date="2018-08" db="EMBL/GenBank/DDBJ databases">
        <title>Genome and evolution of the arbuscular mycorrhizal fungus Diversispora epigaea (formerly Glomus versiforme) and its bacterial endosymbionts.</title>
        <authorList>
            <person name="Sun X."/>
            <person name="Fei Z."/>
            <person name="Harrison M."/>
        </authorList>
    </citation>
    <scope>NUCLEOTIDE SEQUENCE [LARGE SCALE GENOMIC DNA]</scope>
    <source>
        <strain evidence="1 2">IT104</strain>
    </source>
</reference>
<organism evidence="1 2">
    <name type="scientific">Diversispora epigaea</name>
    <dbReference type="NCBI Taxonomy" id="1348612"/>
    <lineage>
        <taxon>Eukaryota</taxon>
        <taxon>Fungi</taxon>
        <taxon>Fungi incertae sedis</taxon>
        <taxon>Mucoromycota</taxon>
        <taxon>Glomeromycotina</taxon>
        <taxon>Glomeromycetes</taxon>
        <taxon>Diversisporales</taxon>
        <taxon>Diversisporaceae</taxon>
        <taxon>Diversispora</taxon>
    </lineage>
</organism>
<evidence type="ECO:0000313" key="1">
    <source>
        <dbReference type="EMBL" id="RHZ54175.1"/>
    </source>
</evidence>
<protein>
    <recommendedName>
        <fullName evidence="3">RRM domain-containing protein</fullName>
    </recommendedName>
</protein>
<name>A0A397GTN6_9GLOM</name>
<evidence type="ECO:0008006" key="3">
    <source>
        <dbReference type="Google" id="ProtNLM"/>
    </source>
</evidence>
<dbReference type="EMBL" id="PQFF01000380">
    <property type="protein sequence ID" value="RHZ54175.1"/>
    <property type="molecule type" value="Genomic_DNA"/>
</dbReference>
<dbReference type="OrthoDB" id="5541797at2759"/>